<comment type="caution">
    <text evidence="2">The sequence shown here is derived from an EMBL/GenBank/DDBJ whole genome shotgun (WGS) entry which is preliminary data.</text>
</comment>
<organism evidence="2 4">
    <name type="scientific">Gemella haemolysans</name>
    <dbReference type="NCBI Taxonomy" id="1379"/>
    <lineage>
        <taxon>Bacteria</taxon>
        <taxon>Bacillati</taxon>
        <taxon>Bacillota</taxon>
        <taxon>Bacilli</taxon>
        <taxon>Bacillales</taxon>
        <taxon>Gemellaceae</taxon>
        <taxon>Gemella</taxon>
    </lineage>
</organism>
<accession>A0A133ZW93</accession>
<dbReference type="Proteomes" id="UP000070355">
    <property type="component" value="Unassembled WGS sequence"/>
</dbReference>
<dbReference type="SUPFAM" id="SSF103247">
    <property type="entry name" value="TT1751-like"/>
    <property type="match status" value="1"/>
</dbReference>
<dbReference type="CDD" id="cd14797">
    <property type="entry name" value="DUF302"/>
    <property type="match status" value="1"/>
</dbReference>
<reference evidence="2" key="2">
    <citation type="submission" date="2016-01" db="EMBL/GenBank/DDBJ databases">
        <authorList>
            <person name="Oliw E.H."/>
        </authorList>
    </citation>
    <scope>NUCLEOTIDE SEQUENCE [LARGE SCALE GENOMIC DNA]</scope>
    <source>
        <strain evidence="2">DNF01167</strain>
    </source>
</reference>
<dbReference type="PATRIC" id="fig|1379.3.peg.965"/>
<evidence type="ECO:0000313" key="3">
    <source>
        <dbReference type="EMBL" id="MDB6185357.1"/>
    </source>
</evidence>
<dbReference type="InterPro" id="IPR005180">
    <property type="entry name" value="DUF302"/>
</dbReference>
<reference evidence="4" key="1">
    <citation type="submission" date="2016-01" db="EMBL/GenBank/DDBJ databases">
        <authorList>
            <person name="Mitreva M."/>
            <person name="Pepin K.H."/>
            <person name="Mihindukulasuriya K.A."/>
            <person name="Fulton R."/>
            <person name="Fronick C."/>
            <person name="O'Laughlin M."/>
            <person name="Miner T."/>
            <person name="Herter B."/>
            <person name="Rosa B.A."/>
            <person name="Cordes M."/>
            <person name="Tomlinson C."/>
            <person name="Wollam A."/>
            <person name="Palsikar V.B."/>
            <person name="Mardis E.R."/>
            <person name="Wilson R.K."/>
        </authorList>
    </citation>
    <scope>NUCLEOTIDE SEQUENCE [LARGE SCALE GENOMIC DNA]</scope>
    <source>
        <strain evidence="4">DNF01167</strain>
    </source>
</reference>
<evidence type="ECO:0000313" key="4">
    <source>
        <dbReference type="Proteomes" id="UP000070355"/>
    </source>
</evidence>
<gene>
    <name evidence="2" type="ORF">HMPREF3186_00981</name>
    <name evidence="3" type="ORF">PNO30_00995</name>
</gene>
<dbReference type="Pfam" id="PF03625">
    <property type="entry name" value="DUF302"/>
    <property type="match status" value="1"/>
</dbReference>
<evidence type="ECO:0000259" key="1">
    <source>
        <dbReference type="Pfam" id="PF03625"/>
    </source>
</evidence>
<dbReference type="PANTHER" id="PTHR38342">
    <property type="entry name" value="SLR5037 PROTEIN"/>
    <property type="match status" value="1"/>
</dbReference>
<evidence type="ECO:0000313" key="2">
    <source>
        <dbReference type="EMBL" id="KXB59712.1"/>
    </source>
</evidence>
<dbReference type="Gene3D" id="3.30.310.70">
    <property type="entry name" value="TT1751-like domain"/>
    <property type="match status" value="1"/>
</dbReference>
<reference evidence="3" key="3">
    <citation type="submission" date="2023-08" db="EMBL/GenBank/DDBJ databases">
        <title>Dental plaque isolates bound by oral lectin ZG16B.</title>
        <authorList>
            <person name="Ghosh S."/>
        </authorList>
    </citation>
    <scope>NUCLEOTIDE SEQUENCE</scope>
    <source>
        <strain evidence="3">DP3_5B</strain>
    </source>
</reference>
<dbReference type="EMBL" id="JAQMFS010000019">
    <property type="protein sequence ID" value="MDB6185357.1"/>
    <property type="molecule type" value="Genomic_DNA"/>
</dbReference>
<dbReference type="Proteomes" id="UP001212217">
    <property type="component" value="Unassembled WGS sequence"/>
</dbReference>
<dbReference type="AlphaFoldDB" id="A0A133ZW93"/>
<dbReference type="OrthoDB" id="9797709at2"/>
<dbReference type="STRING" id="1379.HMPREF3186_00981"/>
<feature type="domain" description="DUF302" evidence="1">
    <location>
        <begin position="32"/>
        <end position="93"/>
    </location>
</feature>
<sequence>MEKYLINDEFVNVKSRVDEYLEKNNIHQFLNINQGEYAKNVGLELEDIQYVVFGNPKVGTLLMQDDLYLSFNLPLKLLLIKRDDKTEVLYEKPTSWLKEEHSDRIKDILPKMDNLYLDIIKYLEV</sequence>
<name>A0A133ZW93_9BACL</name>
<proteinExistence type="predicted"/>
<dbReference type="PANTHER" id="PTHR38342:SF2">
    <property type="entry name" value="INNER MEMBRANE OR EXPORTED"/>
    <property type="match status" value="1"/>
</dbReference>
<dbReference type="EMBL" id="LSDC01000064">
    <property type="protein sequence ID" value="KXB59712.1"/>
    <property type="molecule type" value="Genomic_DNA"/>
</dbReference>
<protein>
    <submittedName>
        <fullName evidence="3">DUF302 domain-containing protein</fullName>
    </submittedName>
</protein>
<dbReference type="RefSeq" id="WP_060914150.1">
    <property type="nucleotide sequence ID" value="NZ_JAQMFS010000019.1"/>
</dbReference>
<dbReference type="InterPro" id="IPR035923">
    <property type="entry name" value="TT1751-like_sf"/>
</dbReference>